<sequence>MAGAERGVRPADPAHRAAEPAAAERVSDPESPAIVCECCGAEMFDRHCKVLCPNCGYQRDCSDP</sequence>
<evidence type="ECO:0008006" key="4">
    <source>
        <dbReference type="Google" id="ProtNLM"/>
    </source>
</evidence>
<evidence type="ECO:0000256" key="1">
    <source>
        <dbReference type="SAM" id="MobiDB-lite"/>
    </source>
</evidence>
<keyword evidence="3" id="KW-1185">Reference proteome</keyword>
<dbReference type="RefSeq" id="WP_405281829.1">
    <property type="nucleotide sequence ID" value="NZ_CP144380.1"/>
</dbReference>
<evidence type="ECO:0000313" key="2">
    <source>
        <dbReference type="EMBL" id="MEK9502852.1"/>
    </source>
</evidence>
<proteinExistence type="predicted"/>
<dbReference type="EMBL" id="JBBHLI010000016">
    <property type="protein sequence ID" value="MEK9502852.1"/>
    <property type="molecule type" value="Genomic_DNA"/>
</dbReference>
<accession>A0ABU9EFC4</accession>
<gene>
    <name evidence="2" type="ORF">WI372_17785</name>
</gene>
<evidence type="ECO:0000313" key="3">
    <source>
        <dbReference type="Proteomes" id="UP001484239"/>
    </source>
</evidence>
<name>A0ABU9EFC4_9BACT</name>
<comment type="caution">
    <text evidence="2">The sequence shown here is derived from an EMBL/GenBank/DDBJ whole genome shotgun (WGS) entry which is preliminary data.</text>
</comment>
<protein>
    <recommendedName>
        <fullName evidence="4">Small CPxCG-related zinc finger protein</fullName>
    </recommendedName>
</protein>
<feature type="region of interest" description="Disordered" evidence="1">
    <location>
        <begin position="1"/>
        <end position="30"/>
    </location>
</feature>
<organism evidence="2 3">
    <name type="scientific">Gaopeijia maritima</name>
    <dbReference type="NCBI Taxonomy" id="3119007"/>
    <lineage>
        <taxon>Bacteria</taxon>
        <taxon>Pseudomonadati</taxon>
        <taxon>Gemmatimonadota</taxon>
        <taxon>Longimicrobiia</taxon>
        <taxon>Gaopeijiales</taxon>
        <taxon>Gaopeijiaceae</taxon>
        <taxon>Gaopeijia</taxon>
    </lineage>
</organism>
<dbReference type="Proteomes" id="UP001484239">
    <property type="component" value="Unassembled WGS sequence"/>
</dbReference>
<feature type="compositionally biased region" description="Basic and acidic residues" evidence="1">
    <location>
        <begin position="1"/>
        <end position="18"/>
    </location>
</feature>
<reference evidence="2 3" key="1">
    <citation type="submission" date="2024-02" db="EMBL/GenBank/DDBJ databases">
        <title>A novel Gemmatimonadota bacterium.</title>
        <authorList>
            <person name="Du Z.-J."/>
            <person name="Ye Y.-Q."/>
        </authorList>
    </citation>
    <scope>NUCLEOTIDE SEQUENCE [LARGE SCALE GENOMIC DNA]</scope>
    <source>
        <strain evidence="2 3">DH-20</strain>
    </source>
</reference>